<organism evidence="1 2">
    <name type="scientific">Vairimorpha necatrix</name>
    <dbReference type="NCBI Taxonomy" id="6039"/>
    <lineage>
        <taxon>Eukaryota</taxon>
        <taxon>Fungi</taxon>
        <taxon>Fungi incertae sedis</taxon>
        <taxon>Microsporidia</taxon>
        <taxon>Nosematidae</taxon>
        <taxon>Vairimorpha</taxon>
    </lineage>
</organism>
<evidence type="ECO:0000313" key="2">
    <source>
        <dbReference type="Proteomes" id="UP001334084"/>
    </source>
</evidence>
<reference evidence="1" key="1">
    <citation type="journal article" date="2024" name="BMC Genomics">
        <title>Functional annotation of a divergent genome using sequence and structure-based similarity.</title>
        <authorList>
            <person name="Svedberg D."/>
            <person name="Winiger R.R."/>
            <person name="Berg A."/>
            <person name="Sharma H."/>
            <person name="Tellgren-Roth C."/>
            <person name="Debrunner-Vossbrinck B.A."/>
            <person name="Vossbrinck C.R."/>
            <person name="Barandun J."/>
        </authorList>
    </citation>
    <scope>NUCLEOTIDE SEQUENCE</scope>
    <source>
        <strain evidence="1">Illinois isolate</strain>
    </source>
</reference>
<dbReference type="AlphaFoldDB" id="A0AAX4JB97"/>
<evidence type="ECO:0000313" key="1">
    <source>
        <dbReference type="EMBL" id="WUR03252.1"/>
    </source>
</evidence>
<dbReference type="Proteomes" id="UP001334084">
    <property type="component" value="Chromosome 4"/>
</dbReference>
<dbReference type="RefSeq" id="XP_065329397.1">
    <property type="nucleotide sequence ID" value="XM_065473325.1"/>
</dbReference>
<sequence>MKIVKVLNLIQFIQGFYKIYNNLNTVIKNKVKNNDYYLIDKNVCTIFRLWFNTDSNELISDLEILSRNFFPKENLIKKLKVNCFKKSTTTIIEELEKKILENYEKIYMQSLIIIYNPLQAIYHPLYSKIISHLKTLRKGIRVKHDIVYEQIIEENILIENILFNLKNNISYGDRNFQHINLVCVKRNKSRFIIFSICLYDMYHIFEIDIKEINIEKFPLSHEITTIYDNDFDLKISKYYCELYKNVYIDDLQNYVQPKMEACSFTEIILDSKFKIEINKDKIKFTQDYDSNKYFLETNSVNLNDGIIISKKCLSEFKYFFKKLSSTMKNKYENNLCVEMFYRLMKTEDKVKFLLERLLNKTDTALCIIFAHLLLNMQIINKAEFKKIIESDELGDTRKTELINIVIEKTYQKNLSAEYLIKFCLLLEAEKFINENKFKCDSIFGTLKIIGSQMNKKKFLMGLKITMNPKMFYKENNIDLTKIMSGITVYGLNRIEKYKRIVSGELIKMTSLFAENKSNVCYNLEDMLFVNKDDVIFNLGLNSNEVINNSKIISVFLSERLHKNSKKYVLALLEPIINNIKQKMSDSTLTKNDIIDFKYDIKIILDNINHDIFIFAASYMKDKALYMGIETIFDNQDVMIKDNDGLQNVEINKIEKLFIYSILAQGILEKISIENIKPLKKDKNDDLKGFYKYLCRKIKESIRIYINREYMEILEILSENERKNPTNIKPLCQKKLLRLQLLISEKDLIFVLLEFLNKIQYDLIKAIKNKI</sequence>
<keyword evidence="2" id="KW-1185">Reference proteome</keyword>
<gene>
    <name evidence="1" type="ORF">VNE69_04080</name>
</gene>
<dbReference type="GeneID" id="90541070"/>
<protein>
    <submittedName>
        <fullName evidence="1">Uncharacterized protein</fullName>
    </submittedName>
</protein>
<proteinExistence type="predicted"/>
<name>A0AAX4JB97_9MICR</name>
<accession>A0AAX4JB97</accession>
<dbReference type="KEGG" id="vnx:VNE69_04080"/>
<dbReference type="EMBL" id="CP142729">
    <property type="protein sequence ID" value="WUR03252.1"/>
    <property type="molecule type" value="Genomic_DNA"/>
</dbReference>